<reference evidence="3" key="1">
    <citation type="submission" date="2016-10" db="EMBL/GenBank/DDBJ databases">
        <authorList>
            <person name="Varghese N."/>
            <person name="Submissions S."/>
        </authorList>
    </citation>
    <scope>NUCLEOTIDE SEQUENCE [LARGE SCALE GENOMIC DNA]</scope>
    <source>
        <strain evidence="3">DSM 26894</strain>
    </source>
</reference>
<gene>
    <name evidence="2" type="ORF">SAMN04488050_103336</name>
</gene>
<dbReference type="Proteomes" id="UP000199392">
    <property type="component" value="Unassembled WGS sequence"/>
</dbReference>
<dbReference type="AlphaFoldDB" id="A0A1I6RRW5"/>
<keyword evidence="1" id="KW-0812">Transmembrane</keyword>
<feature type="transmembrane region" description="Helical" evidence="1">
    <location>
        <begin position="24"/>
        <end position="43"/>
    </location>
</feature>
<dbReference type="EMBL" id="FOZW01000003">
    <property type="protein sequence ID" value="SFS67435.1"/>
    <property type="molecule type" value="Genomic_DNA"/>
</dbReference>
<keyword evidence="3" id="KW-1185">Reference proteome</keyword>
<evidence type="ECO:0000313" key="2">
    <source>
        <dbReference type="EMBL" id="SFS67435.1"/>
    </source>
</evidence>
<protein>
    <submittedName>
        <fullName evidence="2">Uncharacterized protein</fullName>
    </submittedName>
</protein>
<keyword evidence="1" id="KW-0472">Membrane</keyword>
<accession>A0A1I6RRW5</accession>
<dbReference type="STRING" id="311180.SAMN04488050_103336"/>
<proteinExistence type="predicted"/>
<dbReference type="RefSeq" id="WP_092423088.1">
    <property type="nucleotide sequence ID" value="NZ_FNCL01000003.1"/>
</dbReference>
<keyword evidence="1" id="KW-1133">Transmembrane helix</keyword>
<evidence type="ECO:0000256" key="1">
    <source>
        <dbReference type="SAM" id="Phobius"/>
    </source>
</evidence>
<evidence type="ECO:0000313" key="3">
    <source>
        <dbReference type="Proteomes" id="UP000199392"/>
    </source>
</evidence>
<organism evidence="2 3">
    <name type="scientific">Alloyangia pacifica</name>
    <dbReference type="NCBI Taxonomy" id="311180"/>
    <lineage>
        <taxon>Bacteria</taxon>
        <taxon>Pseudomonadati</taxon>
        <taxon>Pseudomonadota</taxon>
        <taxon>Alphaproteobacteria</taxon>
        <taxon>Rhodobacterales</taxon>
        <taxon>Roseobacteraceae</taxon>
        <taxon>Alloyangia</taxon>
    </lineage>
</organism>
<feature type="transmembrane region" description="Helical" evidence="1">
    <location>
        <begin position="49"/>
        <end position="69"/>
    </location>
</feature>
<name>A0A1I6RRW5_9RHOB</name>
<sequence>MTAADITTLQDTHAPATRKIRGEAVLFLVAALLLVIAAVNTVAFGLAGLSMTALALVPVCYFMILWITVGK</sequence>